<evidence type="ECO:0008006" key="11">
    <source>
        <dbReference type="Google" id="ProtNLM"/>
    </source>
</evidence>
<reference evidence="9" key="2">
    <citation type="journal article" date="2022" name="Proc. Natl. Acad. Sci. U.S.A.">
        <title>Diploid-dominant life cycles characterize the early evolution of Fungi.</title>
        <authorList>
            <person name="Amses K.R."/>
            <person name="Simmons D.R."/>
            <person name="Longcore J.E."/>
            <person name="Mondo S.J."/>
            <person name="Seto K."/>
            <person name="Jeronimo G.H."/>
            <person name="Bonds A.E."/>
            <person name="Quandt C.A."/>
            <person name="Davis W.J."/>
            <person name="Chang Y."/>
            <person name="Federici B.A."/>
            <person name="Kuo A."/>
            <person name="LaButti K."/>
            <person name="Pangilinan J."/>
            <person name="Andreopoulos W."/>
            <person name="Tritt A."/>
            <person name="Riley R."/>
            <person name="Hundley H."/>
            <person name="Johnson J."/>
            <person name="Lipzen A."/>
            <person name="Barry K."/>
            <person name="Lang B.F."/>
            <person name="Cuomo C.A."/>
            <person name="Buchler N.E."/>
            <person name="Grigoriev I.V."/>
            <person name="Spatafora J.W."/>
            <person name="Stajich J.E."/>
            <person name="James T.Y."/>
        </authorList>
    </citation>
    <scope>NUCLEOTIDE SEQUENCE</scope>
    <source>
        <strain evidence="9">AG</strain>
    </source>
</reference>
<evidence type="ECO:0000256" key="6">
    <source>
        <dbReference type="ARBA" id="ARBA00023136"/>
    </source>
</evidence>
<feature type="transmembrane region" description="Helical" evidence="8">
    <location>
        <begin position="200"/>
        <end position="220"/>
    </location>
</feature>
<evidence type="ECO:0000256" key="1">
    <source>
        <dbReference type="ARBA" id="ARBA00004141"/>
    </source>
</evidence>
<dbReference type="AlphaFoldDB" id="A0AAD5HBK6"/>
<evidence type="ECO:0000256" key="3">
    <source>
        <dbReference type="ARBA" id="ARBA00022496"/>
    </source>
</evidence>
<evidence type="ECO:0000313" key="10">
    <source>
        <dbReference type="Proteomes" id="UP001206595"/>
    </source>
</evidence>
<proteinExistence type="inferred from homology"/>
<keyword evidence="3" id="KW-0408">Iron</keyword>
<feature type="transmembrane region" description="Helical" evidence="8">
    <location>
        <begin position="50"/>
        <end position="74"/>
    </location>
</feature>
<comment type="subcellular location">
    <subcellularLocation>
        <location evidence="1">Membrane</location>
        <topology evidence="1">Multi-pass membrane protein</topology>
    </subcellularLocation>
</comment>
<feature type="region of interest" description="Disordered" evidence="7">
    <location>
        <begin position="320"/>
        <end position="365"/>
    </location>
</feature>
<keyword evidence="10" id="KW-1185">Reference proteome</keyword>
<evidence type="ECO:0000313" key="9">
    <source>
        <dbReference type="EMBL" id="KAI8576601.1"/>
    </source>
</evidence>
<feature type="transmembrane region" description="Helical" evidence="8">
    <location>
        <begin position="6"/>
        <end position="29"/>
    </location>
</feature>
<dbReference type="EMBL" id="MU620953">
    <property type="protein sequence ID" value="KAI8576601.1"/>
    <property type="molecule type" value="Genomic_DNA"/>
</dbReference>
<reference evidence="9" key="1">
    <citation type="submission" date="2021-06" db="EMBL/GenBank/DDBJ databases">
        <authorList>
            <consortium name="DOE Joint Genome Institute"/>
            <person name="Mondo S.J."/>
            <person name="Amses K.R."/>
            <person name="Simmons D.R."/>
            <person name="Longcore J.E."/>
            <person name="Seto K."/>
            <person name="Alves G.H."/>
            <person name="Bonds A.E."/>
            <person name="Quandt C.A."/>
            <person name="Davis W.J."/>
            <person name="Chang Y."/>
            <person name="Letcher P.M."/>
            <person name="Powell M.J."/>
            <person name="Kuo A."/>
            <person name="Labutti K."/>
            <person name="Pangilinan J."/>
            <person name="Andreopoulos W."/>
            <person name="Tritt A."/>
            <person name="Riley R."/>
            <person name="Hundley H."/>
            <person name="Johnson J."/>
            <person name="Lipzen A."/>
            <person name="Barry K."/>
            <person name="Berbee M.L."/>
            <person name="Buchler N.E."/>
            <person name="Grigoriev I.V."/>
            <person name="Spatafora J.W."/>
            <person name="Stajich J.E."/>
            <person name="James T.Y."/>
        </authorList>
    </citation>
    <scope>NUCLEOTIDE SEQUENCE</scope>
    <source>
        <strain evidence="9">AG</strain>
    </source>
</reference>
<dbReference type="GO" id="GO:0015093">
    <property type="term" value="F:ferrous iron transmembrane transporter activity"/>
    <property type="evidence" value="ECO:0007669"/>
    <property type="project" value="TreeGrafter"/>
</dbReference>
<dbReference type="PANTHER" id="PTHR31632:SF2">
    <property type="entry name" value="PLASMA MEMBRANE IRON PERMEASE"/>
    <property type="match status" value="1"/>
</dbReference>
<name>A0AAD5HBK6_UMBRA</name>
<evidence type="ECO:0000256" key="8">
    <source>
        <dbReference type="SAM" id="Phobius"/>
    </source>
</evidence>
<organism evidence="9 10">
    <name type="scientific">Umbelopsis ramanniana AG</name>
    <dbReference type="NCBI Taxonomy" id="1314678"/>
    <lineage>
        <taxon>Eukaryota</taxon>
        <taxon>Fungi</taxon>
        <taxon>Fungi incertae sedis</taxon>
        <taxon>Mucoromycota</taxon>
        <taxon>Mucoromycotina</taxon>
        <taxon>Umbelopsidomycetes</taxon>
        <taxon>Umbelopsidales</taxon>
        <taxon>Umbelopsidaceae</taxon>
        <taxon>Umbelopsis</taxon>
    </lineage>
</organism>
<evidence type="ECO:0000256" key="2">
    <source>
        <dbReference type="ARBA" id="ARBA00008333"/>
    </source>
</evidence>
<feature type="transmembrane region" description="Helical" evidence="8">
    <location>
        <begin position="173"/>
        <end position="193"/>
    </location>
</feature>
<feature type="compositionally biased region" description="Basic and acidic residues" evidence="7">
    <location>
        <begin position="320"/>
        <end position="334"/>
    </location>
</feature>
<evidence type="ECO:0000256" key="4">
    <source>
        <dbReference type="ARBA" id="ARBA00022692"/>
    </source>
</evidence>
<dbReference type="GeneID" id="75916843"/>
<gene>
    <name evidence="9" type="ORF">K450DRAFT_256379</name>
</gene>
<dbReference type="RefSeq" id="XP_051441605.1">
    <property type="nucleotide sequence ID" value="XM_051591500.1"/>
</dbReference>
<dbReference type="GO" id="GO:0033573">
    <property type="term" value="C:high-affinity iron permease complex"/>
    <property type="evidence" value="ECO:0007669"/>
    <property type="project" value="InterPro"/>
</dbReference>
<comment type="caution">
    <text evidence="9">The sequence shown here is derived from an EMBL/GenBank/DDBJ whole genome shotgun (WGS) entry which is preliminary data.</text>
</comment>
<comment type="similarity">
    <text evidence="2">Belongs to the oxidase-dependent Fe transporter (OFeT) (TC 9.A.10.1) family.</text>
</comment>
<dbReference type="InterPro" id="IPR004923">
    <property type="entry name" value="FTR1/Fip1/EfeU"/>
</dbReference>
<keyword evidence="4 8" id="KW-0812">Transmembrane</keyword>
<feature type="transmembrane region" description="Helical" evidence="8">
    <location>
        <begin position="86"/>
        <end position="107"/>
    </location>
</feature>
<feature type="transmembrane region" description="Helical" evidence="8">
    <location>
        <begin position="141"/>
        <end position="167"/>
    </location>
</feature>
<keyword evidence="5 8" id="KW-1133">Transmembrane helix</keyword>
<keyword evidence="6 8" id="KW-0472">Membrane</keyword>
<accession>A0AAD5HBK6</accession>
<keyword evidence="3" id="KW-0410">Iron transport</keyword>
<evidence type="ECO:0000256" key="7">
    <source>
        <dbReference type="SAM" id="MobiDB-lite"/>
    </source>
</evidence>
<sequence>MAQDLFNVPIFFILFRETTEAAIILSVLLSFLRQVFADDEVIYKRLRKQVFLGTLIGLGICLAIGGAFIAVWYTVASNLWKNSENLWEGIFSLVASVLITAMGLAMLRTERMQEKWKAKLSKSFNEEKSNTSRFKSLTQRYAFFLLPFITILREGLEAIVFLGGVALGADGKSIPIAAIMGIICGCLVGYLLYKGGSLMHLHWFFVASTCILYLVSAGLLSRAVGYFEQDAWNKIIGGESAEESGSAIGYKVTTNVWHVSWGNPDVNTSANGGYQIFNAILGWNNTATYGTVISYCLYWVFISIYLVYLRFKEERQALAEKEKKANEPLERHDSNSTIDGAVNESAKALEESRPFNNEKTPKFSC</sequence>
<keyword evidence="3" id="KW-0406">Ion transport</keyword>
<dbReference type="Pfam" id="PF03239">
    <property type="entry name" value="FTR1"/>
    <property type="match status" value="1"/>
</dbReference>
<feature type="transmembrane region" description="Helical" evidence="8">
    <location>
        <begin position="292"/>
        <end position="311"/>
    </location>
</feature>
<protein>
    <recommendedName>
        <fullName evidence="11">High-affinity iron permease</fullName>
    </recommendedName>
</protein>
<evidence type="ECO:0000256" key="5">
    <source>
        <dbReference type="ARBA" id="ARBA00022989"/>
    </source>
</evidence>
<dbReference type="Proteomes" id="UP001206595">
    <property type="component" value="Unassembled WGS sequence"/>
</dbReference>
<keyword evidence="3" id="KW-0813">Transport</keyword>
<dbReference type="PANTHER" id="PTHR31632">
    <property type="entry name" value="IRON TRANSPORTER FTH1"/>
    <property type="match status" value="1"/>
</dbReference>